<dbReference type="InterPro" id="IPR001128">
    <property type="entry name" value="Cyt_P450"/>
</dbReference>
<dbReference type="SUPFAM" id="SSF48264">
    <property type="entry name" value="Cytochrome P450"/>
    <property type="match status" value="1"/>
</dbReference>
<feature type="binding site" description="axial binding residue" evidence="6">
    <location>
        <position position="439"/>
    </location>
    <ligand>
        <name>heme</name>
        <dbReference type="ChEBI" id="CHEBI:30413"/>
    </ligand>
    <ligandPart>
        <name>Fe</name>
        <dbReference type="ChEBI" id="CHEBI:18248"/>
    </ligandPart>
</feature>
<dbReference type="InterPro" id="IPR036396">
    <property type="entry name" value="Cyt_P450_sf"/>
</dbReference>
<keyword evidence="4 7" id="KW-0560">Oxidoreductase</keyword>
<dbReference type="GO" id="GO:0016705">
    <property type="term" value="F:oxidoreductase activity, acting on paired donors, with incorporation or reduction of molecular oxygen"/>
    <property type="evidence" value="ECO:0007669"/>
    <property type="project" value="InterPro"/>
</dbReference>
<keyword evidence="7" id="KW-0503">Monooxygenase</keyword>
<dbReference type="InterPro" id="IPR050121">
    <property type="entry name" value="Cytochrome_P450_monoxygenase"/>
</dbReference>
<evidence type="ECO:0000313" key="9">
    <source>
        <dbReference type="Proteomes" id="UP000053732"/>
    </source>
</evidence>
<dbReference type="InterPro" id="IPR017972">
    <property type="entry name" value="Cyt_P450_CS"/>
</dbReference>
<evidence type="ECO:0000256" key="3">
    <source>
        <dbReference type="ARBA" id="ARBA00022723"/>
    </source>
</evidence>
<keyword evidence="9" id="KW-1185">Reference proteome</keyword>
<dbReference type="AlphaFoldDB" id="A0A0G4PKV7"/>
<dbReference type="EMBL" id="HG793153">
    <property type="protein sequence ID" value="CRL26984.1"/>
    <property type="molecule type" value="Genomic_DNA"/>
</dbReference>
<evidence type="ECO:0000256" key="7">
    <source>
        <dbReference type="RuleBase" id="RU000461"/>
    </source>
</evidence>
<keyword evidence="3 6" id="KW-0479">Metal-binding</keyword>
<reference evidence="8 9" key="1">
    <citation type="journal article" date="2014" name="Nat. Commun.">
        <title>Multiple recent horizontal transfers of a large genomic region in cheese making fungi.</title>
        <authorList>
            <person name="Cheeseman K."/>
            <person name="Ropars J."/>
            <person name="Renault P."/>
            <person name="Dupont J."/>
            <person name="Gouzy J."/>
            <person name="Branca A."/>
            <person name="Abraham A.L."/>
            <person name="Ceppi M."/>
            <person name="Conseiller E."/>
            <person name="Debuchy R."/>
            <person name="Malagnac F."/>
            <person name="Goarin A."/>
            <person name="Silar P."/>
            <person name="Lacoste S."/>
            <person name="Sallet E."/>
            <person name="Bensimon A."/>
            <person name="Giraud T."/>
            <person name="Brygoo Y."/>
        </authorList>
    </citation>
    <scope>NUCLEOTIDE SEQUENCE [LARGE SCALE GENOMIC DNA]</scope>
    <source>
        <strain evidence="9">FM 013</strain>
    </source>
</reference>
<dbReference type="STRING" id="1429867.A0A0G4PKV7"/>
<dbReference type="Pfam" id="PF00067">
    <property type="entry name" value="p450"/>
    <property type="match status" value="1"/>
</dbReference>
<gene>
    <name evidence="8" type="ORF">PCAMFM013_S020g000143</name>
</gene>
<organism evidence="8 9">
    <name type="scientific">Penicillium camemberti (strain FM 013)</name>
    <dbReference type="NCBI Taxonomy" id="1429867"/>
    <lineage>
        <taxon>Eukaryota</taxon>
        <taxon>Fungi</taxon>
        <taxon>Dikarya</taxon>
        <taxon>Ascomycota</taxon>
        <taxon>Pezizomycotina</taxon>
        <taxon>Eurotiomycetes</taxon>
        <taxon>Eurotiomycetidae</taxon>
        <taxon>Eurotiales</taxon>
        <taxon>Aspergillaceae</taxon>
        <taxon>Penicillium</taxon>
    </lineage>
</organism>
<evidence type="ECO:0000256" key="2">
    <source>
        <dbReference type="ARBA" id="ARBA00010617"/>
    </source>
</evidence>
<evidence type="ECO:0000256" key="1">
    <source>
        <dbReference type="ARBA" id="ARBA00001971"/>
    </source>
</evidence>
<evidence type="ECO:0000313" key="8">
    <source>
        <dbReference type="EMBL" id="CRL26984.1"/>
    </source>
</evidence>
<accession>A0A0G4PKV7</accession>
<name>A0A0G4PKV7_PENC3</name>
<dbReference type="PROSITE" id="PS00086">
    <property type="entry name" value="CYTOCHROME_P450"/>
    <property type="match status" value="1"/>
</dbReference>
<comment type="cofactor">
    <cofactor evidence="1 6">
        <name>heme</name>
        <dbReference type="ChEBI" id="CHEBI:30413"/>
    </cofactor>
</comment>
<proteinExistence type="inferred from homology"/>
<dbReference type="GO" id="GO:0004497">
    <property type="term" value="F:monooxygenase activity"/>
    <property type="evidence" value="ECO:0007669"/>
    <property type="project" value="UniProtKB-KW"/>
</dbReference>
<evidence type="ECO:0000256" key="6">
    <source>
        <dbReference type="PIRSR" id="PIRSR602401-1"/>
    </source>
</evidence>
<sequence length="503" mass="56992">MIWPWLVVVLLGLQCLRMIYRLYFHPLARFPGPKLAAATHLYGAYWTVIKGGQYTLILPELHRKYGPIVRTYPDELHIHDMDAYNEVFSVGTKFDKQGQFYDHPLLEGSHFNMSDLKSSKSRREMFAPFLSKAAVARGEPLIQTTIMKFIDILREYGKDNRVIDITRGYHSLTTDVIMNYGWQRESGALDFPDFSYPSVVYTNHFLVSMILLRTFHGFFGFMAGLALQFPVLAKWNKMLAAGFHLRAQAQDLLLDAINRPKLTRQQHPSLFDLVLQPDPKTGLPAPSINDLTAETLAFLIAGEGSPANTLIHGTFHILNNTRIKSRLQQELLSAIPDGSQMPTADTLEKLSYLRAVVKESLRFSHGAPGRLPRVVPSSGATLCGQYIPPGTLVSLSHYVYNTDSSIFPDPETFRPERWLGDDLHLDRHLVSFSRGSRGCIGINLAYSELYLAFSSMFRCLDMQLYETTSDDMKWGDYFSPITKKNLKVKILSSTHLAFDKMLA</sequence>
<keyword evidence="6 7" id="KW-0349">Heme</keyword>
<dbReference type="PANTHER" id="PTHR24305">
    <property type="entry name" value="CYTOCHROME P450"/>
    <property type="match status" value="1"/>
</dbReference>
<evidence type="ECO:0000256" key="4">
    <source>
        <dbReference type="ARBA" id="ARBA00023002"/>
    </source>
</evidence>
<dbReference type="PRINTS" id="PR00463">
    <property type="entry name" value="EP450I"/>
</dbReference>
<dbReference type="GO" id="GO:0043386">
    <property type="term" value="P:mycotoxin biosynthetic process"/>
    <property type="evidence" value="ECO:0007669"/>
    <property type="project" value="UniProtKB-ARBA"/>
</dbReference>
<keyword evidence="5 6" id="KW-0408">Iron</keyword>
<dbReference type="GO" id="GO:0020037">
    <property type="term" value="F:heme binding"/>
    <property type="evidence" value="ECO:0007669"/>
    <property type="project" value="InterPro"/>
</dbReference>
<dbReference type="CDD" id="cd11062">
    <property type="entry name" value="CYP58-like"/>
    <property type="match status" value="1"/>
</dbReference>
<dbReference type="GO" id="GO:0005506">
    <property type="term" value="F:iron ion binding"/>
    <property type="evidence" value="ECO:0007669"/>
    <property type="project" value="InterPro"/>
</dbReference>
<dbReference type="InterPro" id="IPR002401">
    <property type="entry name" value="Cyt_P450_E_grp-I"/>
</dbReference>
<comment type="similarity">
    <text evidence="2 7">Belongs to the cytochrome P450 family.</text>
</comment>
<protein>
    <submittedName>
        <fullName evidence="8">Cytochrome P450</fullName>
    </submittedName>
</protein>
<evidence type="ECO:0000256" key="5">
    <source>
        <dbReference type="ARBA" id="ARBA00023004"/>
    </source>
</evidence>
<dbReference type="PANTHER" id="PTHR24305:SF166">
    <property type="entry name" value="CYTOCHROME P450 12A4, MITOCHONDRIAL-RELATED"/>
    <property type="match status" value="1"/>
</dbReference>
<dbReference type="Proteomes" id="UP000053732">
    <property type="component" value="Unassembled WGS sequence"/>
</dbReference>
<dbReference type="Gene3D" id="1.10.630.10">
    <property type="entry name" value="Cytochrome P450"/>
    <property type="match status" value="1"/>
</dbReference>